<reference evidence="2" key="1">
    <citation type="journal article" date="2015" name="Nature">
        <title>Complex archaea that bridge the gap between prokaryotes and eukaryotes.</title>
        <authorList>
            <person name="Spang A."/>
            <person name="Saw J.H."/>
            <person name="Jorgensen S.L."/>
            <person name="Zaremba-Niedzwiedzka K."/>
            <person name="Martijn J."/>
            <person name="Lind A.E."/>
            <person name="van Eijk R."/>
            <person name="Schleper C."/>
            <person name="Guy L."/>
            <person name="Ettema T.J."/>
        </authorList>
    </citation>
    <scope>NUCLEOTIDE SEQUENCE</scope>
</reference>
<dbReference type="PANTHER" id="PTHR43513">
    <property type="entry name" value="DIHYDROOROTATE DEHYDROGENASE B (NAD(+)), ELECTRON TRANSFER SUBUNIT"/>
    <property type="match status" value="1"/>
</dbReference>
<feature type="domain" description="Dihydroorotate dehydrogenase electron transfer subunit iron-sulphur cluster binding" evidence="1">
    <location>
        <begin position="4"/>
        <end position="40"/>
    </location>
</feature>
<dbReference type="SUPFAM" id="SSF52343">
    <property type="entry name" value="Ferredoxin reductase-like, C-terminal NADP-linked domain"/>
    <property type="match status" value="1"/>
</dbReference>
<dbReference type="InterPro" id="IPR039261">
    <property type="entry name" value="FNR_nucleotide-bd"/>
</dbReference>
<dbReference type="EMBL" id="LAZR01036323">
    <property type="protein sequence ID" value="KKL25146.1"/>
    <property type="molecule type" value="Genomic_DNA"/>
</dbReference>
<dbReference type="AlphaFoldDB" id="A0A0F9E5F3"/>
<evidence type="ECO:0000313" key="2">
    <source>
        <dbReference type="EMBL" id="KKL25146.1"/>
    </source>
</evidence>
<dbReference type="PANTHER" id="PTHR43513:SF3">
    <property type="entry name" value="DIHYDROOROTATE DEHYDROGENASE B (NAD(+)), ELECTRON TRANSFER SUBUNIT-RELATED"/>
    <property type="match status" value="1"/>
</dbReference>
<dbReference type="Gene3D" id="2.10.240.10">
    <property type="entry name" value="Dihydroorotate dehydrogenase, electron transfer subunit"/>
    <property type="match status" value="1"/>
</dbReference>
<gene>
    <name evidence="2" type="ORF">LCGC14_2408220</name>
</gene>
<dbReference type="InterPro" id="IPR037117">
    <property type="entry name" value="Dihydroorotate_DH_ele_sf"/>
</dbReference>
<dbReference type="InterPro" id="IPR019480">
    <property type="entry name" value="Dihydroorotate_DH_Fe-S-bd"/>
</dbReference>
<protein>
    <recommendedName>
        <fullName evidence="1">Dihydroorotate dehydrogenase electron transfer subunit iron-sulphur cluster binding domain-containing protein</fullName>
    </recommendedName>
</protein>
<proteinExistence type="predicted"/>
<name>A0A0F9E5F3_9ZZZZ</name>
<dbReference type="InterPro" id="IPR050353">
    <property type="entry name" value="PyrK_electron_transfer"/>
</dbReference>
<evidence type="ECO:0000259" key="1">
    <source>
        <dbReference type="Pfam" id="PF10418"/>
    </source>
</evidence>
<feature type="non-terminal residue" evidence="2">
    <location>
        <position position="1"/>
    </location>
</feature>
<organism evidence="2">
    <name type="scientific">marine sediment metagenome</name>
    <dbReference type="NCBI Taxonomy" id="412755"/>
    <lineage>
        <taxon>unclassified sequences</taxon>
        <taxon>metagenomes</taxon>
        <taxon>ecological metagenomes</taxon>
    </lineage>
</organism>
<sequence>ISMERYMACGVGACLSCVCETKYGIARVCKEGPVFNGKDIIWEQ</sequence>
<accession>A0A0F9E5F3</accession>
<dbReference type="Pfam" id="PF10418">
    <property type="entry name" value="DHODB_Fe-S_bind"/>
    <property type="match status" value="1"/>
</dbReference>
<comment type="caution">
    <text evidence="2">The sequence shown here is derived from an EMBL/GenBank/DDBJ whole genome shotgun (WGS) entry which is preliminary data.</text>
</comment>